<accession>A0ABD0Y7I4</accession>
<dbReference type="PANTHER" id="PTHR31777">
    <property type="entry name" value="TRANSMEMBRANE PROTEIN 169"/>
    <property type="match status" value="1"/>
</dbReference>
<evidence type="ECO:0000313" key="3">
    <source>
        <dbReference type="Proteomes" id="UP001558652"/>
    </source>
</evidence>
<feature type="transmembrane region" description="Helical" evidence="1">
    <location>
        <begin position="81"/>
        <end position="103"/>
    </location>
</feature>
<dbReference type="EMBL" id="JBFDAA010000013">
    <property type="protein sequence ID" value="KAL1122614.1"/>
    <property type="molecule type" value="Genomic_DNA"/>
</dbReference>
<dbReference type="InterPro" id="IPR029386">
    <property type="entry name" value="TMEM169"/>
</dbReference>
<keyword evidence="1" id="KW-1133">Transmembrane helix</keyword>
<organism evidence="2 3">
    <name type="scientific">Ranatra chinensis</name>
    <dbReference type="NCBI Taxonomy" id="642074"/>
    <lineage>
        <taxon>Eukaryota</taxon>
        <taxon>Metazoa</taxon>
        <taxon>Ecdysozoa</taxon>
        <taxon>Arthropoda</taxon>
        <taxon>Hexapoda</taxon>
        <taxon>Insecta</taxon>
        <taxon>Pterygota</taxon>
        <taxon>Neoptera</taxon>
        <taxon>Paraneoptera</taxon>
        <taxon>Hemiptera</taxon>
        <taxon>Heteroptera</taxon>
        <taxon>Panheteroptera</taxon>
        <taxon>Nepomorpha</taxon>
        <taxon>Nepidae</taxon>
        <taxon>Ranatrinae</taxon>
        <taxon>Ranatra</taxon>
    </lineage>
</organism>
<sequence length="165" mass="18780">MSREELEVMEASMAGAGSDSRGGKCSAKTGPHVLLLSLLCFPFVLAISSIYSFYMGTITWYNIFTYFTEDKKNFKVCLSPFLILLYPLLIVFFTIALGIYAAVSQISWHFNEWLKEITDWEKGFYGWLCSFIHLEECSPYEVVVLMDIKDSADQTKNSSRDSVLT</sequence>
<comment type="caution">
    <text evidence="2">The sequence shown here is derived from an EMBL/GenBank/DDBJ whole genome shotgun (WGS) entry which is preliminary data.</text>
</comment>
<dbReference type="PANTHER" id="PTHR31777:SF0">
    <property type="entry name" value="TRANSMEMBRANE PROTEIN 169"/>
    <property type="match status" value="1"/>
</dbReference>
<evidence type="ECO:0008006" key="4">
    <source>
        <dbReference type="Google" id="ProtNLM"/>
    </source>
</evidence>
<keyword evidence="3" id="KW-1185">Reference proteome</keyword>
<keyword evidence="1" id="KW-0472">Membrane</keyword>
<protein>
    <recommendedName>
        <fullName evidence="4">Transmembrane protein 169</fullName>
    </recommendedName>
</protein>
<feature type="transmembrane region" description="Helical" evidence="1">
    <location>
        <begin position="33"/>
        <end position="61"/>
    </location>
</feature>
<gene>
    <name evidence="2" type="ORF">AAG570_002941</name>
</gene>
<proteinExistence type="predicted"/>
<dbReference type="Pfam" id="PF15052">
    <property type="entry name" value="TMEM169"/>
    <property type="match status" value="1"/>
</dbReference>
<evidence type="ECO:0000313" key="2">
    <source>
        <dbReference type="EMBL" id="KAL1122614.1"/>
    </source>
</evidence>
<dbReference type="AlphaFoldDB" id="A0ABD0Y7I4"/>
<dbReference type="Proteomes" id="UP001558652">
    <property type="component" value="Unassembled WGS sequence"/>
</dbReference>
<reference evidence="2 3" key="1">
    <citation type="submission" date="2024-07" db="EMBL/GenBank/DDBJ databases">
        <title>Chromosome-level genome assembly of the water stick insect Ranatra chinensis (Heteroptera: Nepidae).</title>
        <authorList>
            <person name="Liu X."/>
        </authorList>
    </citation>
    <scope>NUCLEOTIDE SEQUENCE [LARGE SCALE GENOMIC DNA]</scope>
    <source>
        <strain evidence="2">Cailab_2021Rc</strain>
        <tissue evidence="2">Muscle</tissue>
    </source>
</reference>
<keyword evidence="1" id="KW-0812">Transmembrane</keyword>
<evidence type="ECO:0000256" key="1">
    <source>
        <dbReference type="SAM" id="Phobius"/>
    </source>
</evidence>
<name>A0ABD0Y7I4_9HEMI</name>